<dbReference type="InterPro" id="IPR023393">
    <property type="entry name" value="START-like_dom_sf"/>
</dbReference>
<dbReference type="InterPro" id="IPR013538">
    <property type="entry name" value="ASHA1/2-like_C"/>
</dbReference>
<organism evidence="3 4">
    <name type="scientific">Nocardioides agariphilus</name>
    <dbReference type="NCBI Taxonomy" id="433664"/>
    <lineage>
        <taxon>Bacteria</taxon>
        <taxon>Bacillati</taxon>
        <taxon>Actinomycetota</taxon>
        <taxon>Actinomycetes</taxon>
        <taxon>Propionibacteriales</taxon>
        <taxon>Nocardioidaceae</taxon>
        <taxon>Nocardioides</taxon>
    </lineage>
</organism>
<dbReference type="EMBL" id="JADKPO010000004">
    <property type="protein sequence ID" value="MBF4766961.1"/>
    <property type="molecule type" value="Genomic_DNA"/>
</dbReference>
<dbReference type="CDD" id="cd08899">
    <property type="entry name" value="SRPBCC_CalC_Aha1-like_6"/>
    <property type="match status" value="1"/>
</dbReference>
<comment type="caution">
    <text evidence="3">The sequence shown here is derived from an EMBL/GenBank/DDBJ whole genome shotgun (WGS) entry which is preliminary data.</text>
</comment>
<evidence type="ECO:0000313" key="3">
    <source>
        <dbReference type="EMBL" id="MBF4766961.1"/>
    </source>
</evidence>
<evidence type="ECO:0000259" key="2">
    <source>
        <dbReference type="Pfam" id="PF08327"/>
    </source>
</evidence>
<comment type="similarity">
    <text evidence="1">Belongs to the AHA1 family.</text>
</comment>
<protein>
    <submittedName>
        <fullName evidence="3">SRPBCC family protein</fullName>
    </submittedName>
</protein>
<dbReference type="Pfam" id="PF08327">
    <property type="entry name" value="AHSA1"/>
    <property type="match status" value="1"/>
</dbReference>
<feature type="domain" description="Activator of Hsp90 ATPase homologue 1/2-like C-terminal" evidence="2">
    <location>
        <begin position="36"/>
        <end position="134"/>
    </location>
</feature>
<name>A0A930YFW5_9ACTN</name>
<keyword evidence="4" id="KW-1185">Reference proteome</keyword>
<accession>A0A930YFW5</accession>
<dbReference type="SUPFAM" id="SSF55961">
    <property type="entry name" value="Bet v1-like"/>
    <property type="match status" value="1"/>
</dbReference>
<dbReference type="Gene3D" id="3.30.530.20">
    <property type="match status" value="1"/>
</dbReference>
<dbReference type="AlphaFoldDB" id="A0A930YFW5"/>
<dbReference type="Proteomes" id="UP000660668">
    <property type="component" value="Unassembled WGS sequence"/>
</dbReference>
<evidence type="ECO:0000256" key="1">
    <source>
        <dbReference type="ARBA" id="ARBA00006817"/>
    </source>
</evidence>
<reference evidence="3" key="1">
    <citation type="submission" date="2020-11" db="EMBL/GenBank/DDBJ databases">
        <title>Nocardioides cynanchi sp. nov., isolated from soil of rhizosphere of Cynanchum wilfordii.</title>
        <authorList>
            <person name="Lee J.-S."/>
            <person name="Suh M.K."/>
            <person name="Kim J.-S."/>
        </authorList>
    </citation>
    <scope>NUCLEOTIDE SEQUENCE</scope>
    <source>
        <strain evidence="3">KCTC 19276</strain>
    </source>
</reference>
<gene>
    <name evidence="3" type="ORF">ISU10_04190</name>
</gene>
<dbReference type="RefSeq" id="WP_194695120.1">
    <property type="nucleotide sequence ID" value="NZ_JADKPO010000004.1"/>
</dbReference>
<evidence type="ECO:0000313" key="4">
    <source>
        <dbReference type="Proteomes" id="UP000660668"/>
    </source>
</evidence>
<proteinExistence type="inferred from homology"/>
<sequence length="218" mass="23257">MFDPIESASLVTREVRTSERDGRQVRTAVARRTYPTDRDDLWDCLTNPERIPRWFLPIEGDLVEGGSYQLQGNAGGTIERCAAPEAFSVTWEFGGMVSWLTVSLTPGDGGTTLELVHTAAVDPQMWEQFGPGAVGLGWDLGLVGIGMHLDSGEDVDPEVKAGWNLSQDGRAYLEVAAAGWADAAVADGDSRDAADSAASAVFDAYTTVPPAPDDELPG</sequence>